<sequence>MPSANSETCRLVLKGLERFAADNATKIRRRGRVPVPLHAQRLVKRYADTDAEPLTWFHSESLPEFDLAKIQRSMRHRAWAVDSVTGLQAVALMLRFSERTGLALTSLMVHRMLLVAILVAAKAHHDSVPRNSDFARAAGLPLSEMNRLERALISGVDWHVVVTKADVQYVVARFAATRDLPTLPPHTALPAAANQYSAAAGSNFSSMDASAFAVDAIMHEAASRSVTPDPDKDATSADTSATPAAPSNDGADAAAAPAPAEEN</sequence>
<evidence type="ECO:0000313" key="2">
    <source>
        <dbReference type="EMBL" id="CAD9144291.1"/>
    </source>
</evidence>
<feature type="region of interest" description="Disordered" evidence="1">
    <location>
        <begin position="222"/>
        <end position="263"/>
    </location>
</feature>
<dbReference type="InterPro" id="IPR036915">
    <property type="entry name" value="Cyclin-like_sf"/>
</dbReference>
<dbReference type="InterPro" id="IPR013922">
    <property type="entry name" value="Cyclin_PHO80-like"/>
</dbReference>
<organism evidence="2">
    <name type="scientific">Neobodo designis</name>
    <name type="common">Flagellated protozoan</name>
    <name type="synonym">Bodo designis</name>
    <dbReference type="NCBI Taxonomy" id="312471"/>
    <lineage>
        <taxon>Eukaryota</taxon>
        <taxon>Discoba</taxon>
        <taxon>Euglenozoa</taxon>
        <taxon>Kinetoplastea</taxon>
        <taxon>Metakinetoplastina</taxon>
        <taxon>Neobodonida</taxon>
        <taxon>Neobodo</taxon>
    </lineage>
</organism>
<dbReference type="Pfam" id="PF08613">
    <property type="entry name" value="Cyclin"/>
    <property type="match status" value="1"/>
</dbReference>
<reference evidence="2" key="1">
    <citation type="submission" date="2021-01" db="EMBL/GenBank/DDBJ databases">
        <authorList>
            <person name="Corre E."/>
            <person name="Pelletier E."/>
            <person name="Niang G."/>
            <person name="Scheremetjew M."/>
            <person name="Finn R."/>
            <person name="Kale V."/>
            <person name="Holt S."/>
            <person name="Cochrane G."/>
            <person name="Meng A."/>
            <person name="Brown T."/>
            <person name="Cohen L."/>
        </authorList>
    </citation>
    <scope>NUCLEOTIDE SEQUENCE</scope>
    <source>
        <strain evidence="2">CCAP 1951/1</strain>
    </source>
</reference>
<dbReference type="AlphaFoldDB" id="A0A7S1W1U8"/>
<dbReference type="EMBL" id="HBGF01043930">
    <property type="protein sequence ID" value="CAD9144291.1"/>
    <property type="molecule type" value="Transcribed_RNA"/>
</dbReference>
<evidence type="ECO:0000256" key="1">
    <source>
        <dbReference type="SAM" id="MobiDB-lite"/>
    </source>
</evidence>
<proteinExistence type="predicted"/>
<name>A0A7S1W1U8_NEODS</name>
<dbReference type="GO" id="GO:0019901">
    <property type="term" value="F:protein kinase binding"/>
    <property type="evidence" value="ECO:0007669"/>
    <property type="project" value="InterPro"/>
</dbReference>
<accession>A0A7S1W1U8</accession>
<dbReference type="Gene3D" id="1.10.472.10">
    <property type="entry name" value="Cyclin-like"/>
    <property type="match status" value="1"/>
</dbReference>
<dbReference type="SUPFAM" id="SSF47954">
    <property type="entry name" value="Cyclin-like"/>
    <property type="match status" value="1"/>
</dbReference>
<dbReference type="PANTHER" id="PTHR15615">
    <property type="match status" value="1"/>
</dbReference>
<gene>
    <name evidence="2" type="ORF">NDES1114_LOCUS29371</name>
</gene>
<feature type="compositionally biased region" description="Low complexity" evidence="1">
    <location>
        <begin position="236"/>
        <end position="263"/>
    </location>
</feature>
<evidence type="ECO:0008006" key="3">
    <source>
        <dbReference type="Google" id="ProtNLM"/>
    </source>
</evidence>
<protein>
    <recommendedName>
        <fullName evidence="3">Cyclin N-terminal domain-containing protein</fullName>
    </recommendedName>
</protein>
<dbReference type="PANTHER" id="PTHR15615:SF108">
    <property type="entry name" value="PROTEIN CNPPD1"/>
    <property type="match status" value="1"/>
</dbReference>